<dbReference type="OrthoDB" id="5959761at2759"/>
<dbReference type="EMBL" id="MU826929">
    <property type="protein sequence ID" value="KAJ7369495.1"/>
    <property type="molecule type" value="Genomic_DNA"/>
</dbReference>
<gene>
    <name evidence="4" type="primary">OAZ1_3</name>
    <name evidence="4" type="ORF">OS493_038551</name>
</gene>
<sequence>MTYTFRFQSAECSAVQLRNGQLYVEVPAGEIPTGGKECFNLLLAHAEDHLDCTYVFVGLLKDRPDRESLMGAFRLMGFETVIPDHALCPNNPDYIYMAYTCTRR</sequence>
<dbReference type="Proteomes" id="UP001163046">
    <property type="component" value="Unassembled WGS sequence"/>
</dbReference>
<comment type="caution">
    <text evidence="4">The sequence shown here is derived from an EMBL/GenBank/DDBJ whole genome shotgun (WGS) entry which is preliminary data.</text>
</comment>
<organism evidence="4 5">
    <name type="scientific">Desmophyllum pertusum</name>
    <dbReference type="NCBI Taxonomy" id="174260"/>
    <lineage>
        <taxon>Eukaryota</taxon>
        <taxon>Metazoa</taxon>
        <taxon>Cnidaria</taxon>
        <taxon>Anthozoa</taxon>
        <taxon>Hexacorallia</taxon>
        <taxon>Scleractinia</taxon>
        <taxon>Caryophylliina</taxon>
        <taxon>Caryophylliidae</taxon>
        <taxon>Desmophyllum</taxon>
    </lineage>
</organism>
<dbReference type="GO" id="GO:0005737">
    <property type="term" value="C:cytoplasm"/>
    <property type="evidence" value="ECO:0007669"/>
    <property type="project" value="TreeGrafter"/>
</dbReference>
<dbReference type="GO" id="GO:0045732">
    <property type="term" value="P:positive regulation of protein catabolic process"/>
    <property type="evidence" value="ECO:0007669"/>
    <property type="project" value="TreeGrafter"/>
</dbReference>
<name>A0A9X0CN67_9CNID</name>
<dbReference type="GO" id="GO:0008073">
    <property type="term" value="F:ornithine decarboxylase inhibitor activity"/>
    <property type="evidence" value="ECO:0007669"/>
    <property type="project" value="InterPro"/>
</dbReference>
<evidence type="ECO:0000313" key="4">
    <source>
        <dbReference type="EMBL" id="KAJ7369495.1"/>
    </source>
</evidence>
<keyword evidence="5" id="KW-1185">Reference proteome</keyword>
<evidence type="ECO:0000256" key="1">
    <source>
        <dbReference type="ARBA" id="ARBA00008796"/>
    </source>
</evidence>
<evidence type="ECO:0000256" key="3">
    <source>
        <dbReference type="ARBA" id="ARBA00022758"/>
    </source>
</evidence>
<evidence type="ECO:0000256" key="2">
    <source>
        <dbReference type="ARBA" id="ARBA00017712"/>
    </source>
</evidence>
<dbReference type="InterPro" id="IPR038581">
    <property type="entry name" value="ODC_AZ_sf"/>
</dbReference>
<proteinExistence type="inferred from homology"/>
<dbReference type="SUPFAM" id="SSF55729">
    <property type="entry name" value="Acyl-CoA N-acyltransferases (Nat)"/>
    <property type="match status" value="1"/>
</dbReference>
<protein>
    <recommendedName>
        <fullName evidence="2">Ornithine decarboxylase antizyme</fullName>
    </recommendedName>
</protein>
<dbReference type="InterPro" id="IPR002993">
    <property type="entry name" value="ODC_AZ"/>
</dbReference>
<comment type="similarity">
    <text evidence="1">Belongs to the ODC antizyme family.</text>
</comment>
<dbReference type="Pfam" id="PF02100">
    <property type="entry name" value="ODC_AZ"/>
    <property type="match status" value="1"/>
</dbReference>
<evidence type="ECO:0000313" key="5">
    <source>
        <dbReference type="Proteomes" id="UP001163046"/>
    </source>
</evidence>
<dbReference type="GO" id="GO:0075523">
    <property type="term" value="P:viral translational frameshifting"/>
    <property type="evidence" value="ECO:0007669"/>
    <property type="project" value="UniProtKB-KW"/>
</dbReference>
<dbReference type="Gene3D" id="3.40.630.60">
    <property type="match status" value="1"/>
</dbReference>
<dbReference type="AlphaFoldDB" id="A0A9X0CN67"/>
<accession>A0A9X0CN67</accession>
<dbReference type="PANTHER" id="PTHR10279:SF10">
    <property type="entry name" value="ORNITHINE DECARBOXYLASE ANTIZYME"/>
    <property type="match status" value="1"/>
</dbReference>
<keyword evidence="3" id="KW-0688">Ribosomal frameshifting</keyword>
<dbReference type="GO" id="GO:0005634">
    <property type="term" value="C:nucleus"/>
    <property type="evidence" value="ECO:0007669"/>
    <property type="project" value="TreeGrafter"/>
</dbReference>
<reference evidence="4" key="1">
    <citation type="submission" date="2023-01" db="EMBL/GenBank/DDBJ databases">
        <title>Genome assembly of the deep-sea coral Lophelia pertusa.</title>
        <authorList>
            <person name="Herrera S."/>
            <person name="Cordes E."/>
        </authorList>
    </citation>
    <scope>NUCLEOTIDE SEQUENCE</scope>
    <source>
        <strain evidence="4">USNM1676648</strain>
        <tissue evidence="4">Polyp</tissue>
    </source>
</reference>
<dbReference type="PANTHER" id="PTHR10279">
    <property type="entry name" value="ORNITHINE DECARBOXYLASE ANTIZYME"/>
    <property type="match status" value="1"/>
</dbReference>
<dbReference type="InterPro" id="IPR016181">
    <property type="entry name" value="Acyl_CoA_acyltransferase"/>
</dbReference>